<dbReference type="Proteomes" id="UP001060275">
    <property type="component" value="Unassembled WGS sequence"/>
</dbReference>
<proteinExistence type="predicted"/>
<protein>
    <submittedName>
        <fullName evidence="1">Uncharacterized protein</fullName>
    </submittedName>
</protein>
<gene>
    <name evidence="1" type="ORF">NF348_01130</name>
</gene>
<comment type="caution">
    <text evidence="1">The sequence shown here is derived from an EMBL/GenBank/DDBJ whole genome shotgun (WGS) entry which is preliminary data.</text>
</comment>
<dbReference type="Gene3D" id="1.20.1420.20">
    <property type="entry name" value="M75 peptidase, HXXE motif"/>
    <property type="match status" value="1"/>
</dbReference>
<accession>A0A9Q4AL89</accession>
<dbReference type="EMBL" id="JAMWDU010000001">
    <property type="protein sequence ID" value="MCP8885701.1"/>
    <property type="molecule type" value="Genomic_DNA"/>
</dbReference>
<dbReference type="AlphaFoldDB" id="A0A9Q4AL89"/>
<evidence type="ECO:0000313" key="1">
    <source>
        <dbReference type="EMBL" id="MCP8885701.1"/>
    </source>
</evidence>
<sequence length="50" mass="5848">MVESWGRLSVLRFGPLISDNRFETIFFWPDLRGVTLAVTEAAWDNHLRQV</sequence>
<name>A0A9Q4AL89_9HYPH</name>
<reference evidence="1" key="1">
    <citation type="submission" date="2022-06" db="EMBL/GenBank/DDBJ databases">
        <title>Devosia sp. XJ19-45 genome assembly.</title>
        <authorList>
            <person name="Li B."/>
            <person name="Cai M."/>
            <person name="Nie G."/>
            <person name="Li W."/>
        </authorList>
    </citation>
    <scope>NUCLEOTIDE SEQUENCE</scope>
    <source>
        <strain evidence="1">XJ19-45</strain>
    </source>
</reference>
<keyword evidence="2" id="KW-1185">Reference proteome</keyword>
<organism evidence="1 2">
    <name type="scientific">Devosia ureilytica</name>
    <dbReference type="NCBI Taxonomy" id="2952754"/>
    <lineage>
        <taxon>Bacteria</taxon>
        <taxon>Pseudomonadati</taxon>
        <taxon>Pseudomonadota</taxon>
        <taxon>Alphaproteobacteria</taxon>
        <taxon>Hyphomicrobiales</taxon>
        <taxon>Devosiaceae</taxon>
        <taxon>Devosia</taxon>
    </lineage>
</organism>
<dbReference type="InterPro" id="IPR038352">
    <property type="entry name" value="Imelysin_sf"/>
</dbReference>
<evidence type="ECO:0000313" key="2">
    <source>
        <dbReference type="Proteomes" id="UP001060275"/>
    </source>
</evidence>